<evidence type="ECO:0008006" key="4">
    <source>
        <dbReference type="Google" id="ProtNLM"/>
    </source>
</evidence>
<dbReference type="EMBL" id="CADCXV010000693">
    <property type="protein sequence ID" value="CAB0032905.1"/>
    <property type="molecule type" value="Genomic_DNA"/>
</dbReference>
<accession>A0A6H5IDR7</accession>
<feature type="region of interest" description="Disordered" evidence="1">
    <location>
        <begin position="157"/>
        <end position="241"/>
    </location>
</feature>
<name>A0A6H5IDR7_9HYME</name>
<evidence type="ECO:0000313" key="2">
    <source>
        <dbReference type="EMBL" id="CAB0032905.1"/>
    </source>
</evidence>
<dbReference type="Proteomes" id="UP000479190">
    <property type="component" value="Unassembled WGS sequence"/>
</dbReference>
<protein>
    <recommendedName>
        <fullName evidence="4">Reverse transcriptase Ty1/copia-type domain-containing protein</fullName>
    </recommendedName>
</protein>
<dbReference type="AlphaFoldDB" id="A0A6H5IDR7"/>
<evidence type="ECO:0000313" key="3">
    <source>
        <dbReference type="Proteomes" id="UP000479190"/>
    </source>
</evidence>
<keyword evidence="3" id="KW-1185">Reference proteome</keyword>
<feature type="compositionally biased region" description="Basic and acidic residues" evidence="1">
    <location>
        <begin position="157"/>
        <end position="169"/>
    </location>
</feature>
<organism evidence="2 3">
    <name type="scientific">Trichogramma brassicae</name>
    <dbReference type="NCBI Taxonomy" id="86971"/>
    <lineage>
        <taxon>Eukaryota</taxon>
        <taxon>Metazoa</taxon>
        <taxon>Ecdysozoa</taxon>
        <taxon>Arthropoda</taxon>
        <taxon>Hexapoda</taxon>
        <taxon>Insecta</taxon>
        <taxon>Pterygota</taxon>
        <taxon>Neoptera</taxon>
        <taxon>Endopterygota</taxon>
        <taxon>Hymenoptera</taxon>
        <taxon>Apocrita</taxon>
        <taxon>Proctotrupomorpha</taxon>
        <taxon>Chalcidoidea</taxon>
        <taxon>Trichogrammatidae</taxon>
        <taxon>Trichogramma</taxon>
    </lineage>
</organism>
<evidence type="ECO:0000256" key="1">
    <source>
        <dbReference type="SAM" id="MobiDB-lite"/>
    </source>
</evidence>
<feature type="compositionally biased region" description="Low complexity" evidence="1">
    <location>
        <begin position="170"/>
        <end position="217"/>
    </location>
</feature>
<gene>
    <name evidence="2" type="ORF">TBRA_LOCUS4829</name>
</gene>
<sequence length="252" mass="29093">MEIYRDRSTKSLFINQGAYARRTIDKYGMSDANPVSVPADPNNILRPVENDDDCLDNVPYRELVGSLTYLAIISRPDIAFATSNVIFQNMENNEADGLHQPQVANQVPAVNPVLVPNDMLQLQNMIREMQAHIELQAQQLRRQQELLAEQQQRRQAEEQQRQQAEEQQRQQRQQQQRQQGQQQQRQQRQQQQRQQGQQQRRQQLQQQQRQQGPLQRQNQEPAPQGGADALQQRDDDAASVSGVSNAIAIAMR</sequence>
<proteinExistence type="predicted"/>
<reference evidence="2 3" key="1">
    <citation type="submission" date="2020-02" db="EMBL/GenBank/DDBJ databases">
        <authorList>
            <person name="Ferguson B K."/>
        </authorList>
    </citation>
    <scope>NUCLEOTIDE SEQUENCE [LARGE SCALE GENOMIC DNA]</scope>
</reference>
<dbReference type="OrthoDB" id="7607472at2759"/>